<reference evidence="2" key="1">
    <citation type="submission" date="2020-05" db="EMBL/GenBank/DDBJ databases">
        <authorList>
            <person name="Chiriac C."/>
            <person name="Salcher M."/>
            <person name="Ghai R."/>
            <person name="Kavagutti S V."/>
        </authorList>
    </citation>
    <scope>NUCLEOTIDE SEQUENCE</scope>
</reference>
<dbReference type="AlphaFoldDB" id="A0A6J7I2U8"/>
<accession>A0A6J7I2U8</accession>
<name>A0A6J7I2U8_9ZZZZ</name>
<organism evidence="2">
    <name type="scientific">freshwater metagenome</name>
    <dbReference type="NCBI Taxonomy" id="449393"/>
    <lineage>
        <taxon>unclassified sequences</taxon>
        <taxon>metagenomes</taxon>
        <taxon>ecological metagenomes</taxon>
    </lineage>
</organism>
<dbReference type="InterPro" id="IPR000182">
    <property type="entry name" value="GNAT_dom"/>
</dbReference>
<gene>
    <name evidence="2" type="ORF">UFOPK3752_00071</name>
</gene>
<sequence>MISLRAPANAVGVAVIAAAARAVVATEGGNGDAAALVLQMAAEDARQRATVGRDDAELDLTAQVDGTEILVILRDRGEPVSGPARMLAPLIELGVMTSAEGFIDDAGNVTEVRFARPGHAQILDSANIAQVTDDDALSTEPVTLRALQAGDAPALTRAIYRCYGWTYPHPDLYYPERIAAAIEAGRRIGEVAVTADGEIAAHWGALFLTPTIVESGLALTDPRFRRRGLAKELDQRVIARLLTSEAAGCVMNPVLTHTATQQLALEEGSVIVGAYLSYGMPVEQVGITSGVLRERRSLPLAYRTVKPLTPATLWVPAPYTSFVHAAIDNTSWPREFGSAQRAPQVAAQTVVATKLDSFNRRGEIEVRSLGQDLVDAVDEALIALRGSGAEVVHVFLPVNEPALQVLGEGLTELGLAFGSIIPEYTAQGDALVLQWLADPAVDTSTWHYLNDEIEVFITAILRQVRDLSERGTQSRRRAAHRAALFAALDR</sequence>
<dbReference type="EMBL" id="CAFBND010000002">
    <property type="protein sequence ID" value="CAB4925011.1"/>
    <property type="molecule type" value="Genomic_DNA"/>
</dbReference>
<evidence type="ECO:0000259" key="1">
    <source>
        <dbReference type="PROSITE" id="PS51186"/>
    </source>
</evidence>
<dbReference type="GO" id="GO:0016747">
    <property type="term" value="F:acyltransferase activity, transferring groups other than amino-acyl groups"/>
    <property type="evidence" value="ECO:0007669"/>
    <property type="project" value="InterPro"/>
</dbReference>
<protein>
    <submittedName>
        <fullName evidence="2">Unannotated protein</fullName>
    </submittedName>
</protein>
<dbReference type="InterPro" id="IPR016181">
    <property type="entry name" value="Acyl_CoA_acyltransferase"/>
</dbReference>
<feature type="domain" description="N-acetyltransferase" evidence="1">
    <location>
        <begin position="142"/>
        <end position="309"/>
    </location>
</feature>
<dbReference type="SUPFAM" id="SSF55729">
    <property type="entry name" value="Acyl-CoA N-acyltransferases (Nat)"/>
    <property type="match status" value="1"/>
</dbReference>
<evidence type="ECO:0000313" key="2">
    <source>
        <dbReference type="EMBL" id="CAB4925011.1"/>
    </source>
</evidence>
<dbReference type="PROSITE" id="PS51186">
    <property type="entry name" value="GNAT"/>
    <property type="match status" value="1"/>
</dbReference>
<proteinExistence type="predicted"/>
<dbReference type="Gene3D" id="3.40.630.30">
    <property type="match status" value="1"/>
</dbReference>